<dbReference type="PANTHER" id="PTHR22835:SF536">
    <property type="entry name" value="OS05G0401000 PROTEIN"/>
    <property type="match status" value="1"/>
</dbReference>
<protein>
    <submittedName>
        <fullName evidence="4">GDSL esterase/lipase</fullName>
    </submittedName>
</protein>
<gene>
    <name evidence="4" type="ORF">ZOSMA_65G00060</name>
</gene>
<keyword evidence="2" id="KW-0325">Glycoprotein</keyword>
<feature type="signal peptide" evidence="3">
    <location>
        <begin position="1"/>
        <end position="22"/>
    </location>
</feature>
<organism evidence="4 5">
    <name type="scientific">Zostera marina</name>
    <name type="common">Eelgrass</name>
    <dbReference type="NCBI Taxonomy" id="29655"/>
    <lineage>
        <taxon>Eukaryota</taxon>
        <taxon>Viridiplantae</taxon>
        <taxon>Streptophyta</taxon>
        <taxon>Embryophyta</taxon>
        <taxon>Tracheophyta</taxon>
        <taxon>Spermatophyta</taxon>
        <taxon>Magnoliopsida</taxon>
        <taxon>Liliopsida</taxon>
        <taxon>Zosteraceae</taxon>
        <taxon>Zostera</taxon>
    </lineage>
</organism>
<dbReference type="Gene3D" id="3.40.50.1110">
    <property type="entry name" value="SGNH hydrolase"/>
    <property type="match status" value="1"/>
</dbReference>
<evidence type="ECO:0000256" key="1">
    <source>
        <dbReference type="ARBA" id="ARBA00008668"/>
    </source>
</evidence>
<dbReference type="InterPro" id="IPR001087">
    <property type="entry name" value="GDSL"/>
</dbReference>
<proteinExistence type="inferred from homology"/>
<dbReference type="EMBL" id="LFYR01001739">
    <property type="protein sequence ID" value="KMZ59676.1"/>
    <property type="molecule type" value="Genomic_DNA"/>
</dbReference>
<evidence type="ECO:0000313" key="4">
    <source>
        <dbReference type="EMBL" id="KMZ59676.1"/>
    </source>
</evidence>
<feature type="chain" id="PRO_5005527326" evidence="3">
    <location>
        <begin position="23"/>
        <end position="371"/>
    </location>
</feature>
<evidence type="ECO:0000313" key="5">
    <source>
        <dbReference type="Proteomes" id="UP000036987"/>
    </source>
</evidence>
<reference evidence="5" key="1">
    <citation type="journal article" date="2016" name="Nature">
        <title>The genome of the seagrass Zostera marina reveals angiosperm adaptation to the sea.</title>
        <authorList>
            <person name="Olsen J.L."/>
            <person name="Rouze P."/>
            <person name="Verhelst B."/>
            <person name="Lin Y.-C."/>
            <person name="Bayer T."/>
            <person name="Collen J."/>
            <person name="Dattolo E."/>
            <person name="De Paoli E."/>
            <person name="Dittami S."/>
            <person name="Maumus F."/>
            <person name="Michel G."/>
            <person name="Kersting A."/>
            <person name="Lauritano C."/>
            <person name="Lohaus R."/>
            <person name="Toepel M."/>
            <person name="Tonon T."/>
            <person name="Vanneste K."/>
            <person name="Amirebrahimi M."/>
            <person name="Brakel J."/>
            <person name="Bostroem C."/>
            <person name="Chovatia M."/>
            <person name="Grimwood J."/>
            <person name="Jenkins J.W."/>
            <person name="Jueterbock A."/>
            <person name="Mraz A."/>
            <person name="Stam W.T."/>
            <person name="Tice H."/>
            <person name="Bornberg-Bauer E."/>
            <person name="Green P.J."/>
            <person name="Pearson G.A."/>
            <person name="Procaccini G."/>
            <person name="Duarte C.M."/>
            <person name="Schmutz J."/>
            <person name="Reusch T.B.H."/>
            <person name="Van de Peer Y."/>
        </authorList>
    </citation>
    <scope>NUCLEOTIDE SEQUENCE [LARGE SCALE GENOMIC DNA]</scope>
    <source>
        <strain evidence="5">cv. Finnish</strain>
    </source>
</reference>
<comment type="caution">
    <text evidence="4">The sequence shown here is derived from an EMBL/GenBank/DDBJ whole genome shotgun (WGS) entry which is preliminary data.</text>
</comment>
<dbReference type="GO" id="GO:0016788">
    <property type="term" value="F:hydrolase activity, acting on ester bonds"/>
    <property type="evidence" value="ECO:0007669"/>
    <property type="project" value="InterPro"/>
</dbReference>
<dbReference type="OMA" id="KACNDST"/>
<dbReference type="STRING" id="29655.A0A0K9NSD9"/>
<name>A0A0K9NSD9_ZOSMR</name>
<keyword evidence="3" id="KW-0732">Signal</keyword>
<dbReference type="OrthoDB" id="1600564at2759"/>
<dbReference type="AlphaFoldDB" id="A0A0K9NSD9"/>
<dbReference type="PANTHER" id="PTHR22835">
    <property type="entry name" value="ZINC FINGER FYVE DOMAIN CONTAINING PROTEIN"/>
    <property type="match status" value="1"/>
</dbReference>
<keyword evidence="5" id="KW-1185">Reference proteome</keyword>
<sequence length="371" mass="41374">MWSMTSLYLVVGMMFVKVFVAAVDFKYPHYPAVFNFGDSNSDTGGLVSELGKQLNPPYGNTHFGRPEGRFCDGRLVIDFFMNSLKFPALHPYLDSVGGPDFKRGCNFAMADSTILPNNTTSNPNIVSPLTFGVQVDQFIHFRSRVLQLLRNGSNSNKLLPLVEYFSQGLYTFDIGQFDLARAFENSSEGQVLAYIPILLIEFASRIKDLYANGARRFRVYGTGPFGCLPKYISKYEKDALELDELGCVKSHNYVAKLFNLQINTMCSTLQADLSGTNFTYIDMFALKTDLIANYTSYGFENSKLTCCGGSGGSQLNYNSEIPCDETKIIDGNEITSGVCKNVNIFIYKLGWSSLHRSGKFSCCVKNTVWTI</sequence>
<evidence type="ECO:0000256" key="3">
    <source>
        <dbReference type="SAM" id="SignalP"/>
    </source>
</evidence>
<accession>A0A0K9NSD9</accession>
<dbReference type="Proteomes" id="UP000036987">
    <property type="component" value="Unassembled WGS sequence"/>
</dbReference>
<evidence type="ECO:0000256" key="2">
    <source>
        <dbReference type="ARBA" id="ARBA00023180"/>
    </source>
</evidence>
<dbReference type="Pfam" id="PF00657">
    <property type="entry name" value="Lipase_GDSL"/>
    <property type="match status" value="1"/>
</dbReference>
<dbReference type="InterPro" id="IPR036514">
    <property type="entry name" value="SGNH_hydro_sf"/>
</dbReference>
<comment type="similarity">
    <text evidence="1">Belongs to the 'GDSL' lipolytic enzyme family.</text>
</comment>